<sequence length="281" mass="31464">MAEDKNNTHYFLDGNPEELERLKLGHTVIRACMQQKLILAHLDLSKPGLQILDSATADGIWLQSLQQCMIGAGYNDTVLIGTDITDIYFPRPPPEGISLYTQSMTKPWPVEWDSRFDLVHQRMALPAANKTTVHDTVRAFVNLVKPGGWLQMVEPDHSITRGPAMADFFRLLSDVFKFMETGADYAPQLKTWFTEMGLEDVEEQIFDVPIGKNSPTEDLCVKSTRMIELVIKGLTQVASSIPTSFSAEDLDKLGSRVVGEVLQTGGVFRLHCVWGRRSLPN</sequence>
<evidence type="ECO:0000313" key="1">
    <source>
        <dbReference type="EMBL" id="CAI6334300.1"/>
    </source>
</evidence>
<dbReference type="SUPFAM" id="SSF53335">
    <property type="entry name" value="S-adenosyl-L-methionine-dependent methyltransferases"/>
    <property type="match status" value="1"/>
</dbReference>
<evidence type="ECO:0008006" key="3">
    <source>
        <dbReference type="Google" id="ProtNLM"/>
    </source>
</evidence>
<organism evidence="1 2">
    <name type="scientific">Periconia digitata</name>
    <dbReference type="NCBI Taxonomy" id="1303443"/>
    <lineage>
        <taxon>Eukaryota</taxon>
        <taxon>Fungi</taxon>
        <taxon>Dikarya</taxon>
        <taxon>Ascomycota</taxon>
        <taxon>Pezizomycotina</taxon>
        <taxon>Dothideomycetes</taxon>
        <taxon>Pleosporomycetidae</taxon>
        <taxon>Pleosporales</taxon>
        <taxon>Massarineae</taxon>
        <taxon>Periconiaceae</taxon>
        <taxon>Periconia</taxon>
    </lineage>
</organism>
<gene>
    <name evidence="1" type="ORF">PDIGIT_LOCUS7357</name>
</gene>
<reference evidence="1" key="1">
    <citation type="submission" date="2023-01" db="EMBL/GenBank/DDBJ databases">
        <authorList>
            <person name="Van Ghelder C."/>
            <person name="Rancurel C."/>
        </authorList>
    </citation>
    <scope>NUCLEOTIDE SEQUENCE</scope>
    <source>
        <strain evidence="1">CNCM I-4278</strain>
    </source>
</reference>
<dbReference type="Gene3D" id="3.40.50.150">
    <property type="entry name" value="Vaccinia Virus protein VP39"/>
    <property type="match status" value="1"/>
</dbReference>
<protein>
    <recommendedName>
        <fullName evidence="3">Methyltransferase</fullName>
    </recommendedName>
</protein>
<keyword evidence="2" id="KW-1185">Reference proteome</keyword>
<dbReference type="EMBL" id="CAOQHR010000004">
    <property type="protein sequence ID" value="CAI6334300.1"/>
    <property type="molecule type" value="Genomic_DNA"/>
</dbReference>
<evidence type="ECO:0000313" key="2">
    <source>
        <dbReference type="Proteomes" id="UP001152607"/>
    </source>
</evidence>
<dbReference type="Proteomes" id="UP001152607">
    <property type="component" value="Unassembled WGS sequence"/>
</dbReference>
<dbReference type="AlphaFoldDB" id="A0A9W4UE42"/>
<dbReference type="InterPro" id="IPR029063">
    <property type="entry name" value="SAM-dependent_MTases_sf"/>
</dbReference>
<accession>A0A9W4UE42</accession>
<name>A0A9W4UE42_9PLEO</name>
<dbReference type="OrthoDB" id="184880at2759"/>
<proteinExistence type="predicted"/>
<comment type="caution">
    <text evidence="1">The sequence shown here is derived from an EMBL/GenBank/DDBJ whole genome shotgun (WGS) entry which is preliminary data.</text>
</comment>